<dbReference type="InterPro" id="IPR000644">
    <property type="entry name" value="CBS_dom"/>
</dbReference>
<evidence type="ECO:0000256" key="2">
    <source>
        <dbReference type="PROSITE-ProRule" id="PRU00703"/>
    </source>
</evidence>
<feature type="domain" description="CBS" evidence="3">
    <location>
        <begin position="7"/>
        <end position="71"/>
    </location>
</feature>
<dbReference type="AlphaFoldDB" id="A0A6V8N5J5"/>
<protein>
    <submittedName>
        <fullName evidence="4">Membrane protein</fullName>
    </submittedName>
</protein>
<dbReference type="InterPro" id="IPR051257">
    <property type="entry name" value="Diverse_CBS-Domain"/>
</dbReference>
<evidence type="ECO:0000313" key="4">
    <source>
        <dbReference type="EMBL" id="GFO66893.1"/>
    </source>
</evidence>
<evidence type="ECO:0000259" key="3">
    <source>
        <dbReference type="PROSITE" id="PS51371"/>
    </source>
</evidence>
<keyword evidence="1 2" id="KW-0129">CBS domain</keyword>
<dbReference type="SMART" id="SM00116">
    <property type="entry name" value="CBS"/>
    <property type="match status" value="2"/>
</dbReference>
<dbReference type="InterPro" id="IPR046342">
    <property type="entry name" value="CBS_dom_sf"/>
</dbReference>
<dbReference type="Proteomes" id="UP000587586">
    <property type="component" value="Unassembled WGS sequence"/>
</dbReference>
<sequence>MKAKDIMVTDVPTISVRTTVAEAVRTMKRNFGDESFLNAAPGLIVLNERGGLAGILTPLSIITALMDGAPTGGSDAPYFESLCAKIKDLPVSDIMEHQPISVTQDARVSDVASLFLTHRFQRVPVVDGKKVVGIIYRSRLLFAMTRSLEEQPTP</sequence>
<dbReference type="Gene3D" id="3.10.580.10">
    <property type="entry name" value="CBS-domain"/>
    <property type="match status" value="1"/>
</dbReference>
<dbReference type="PROSITE" id="PS51371">
    <property type="entry name" value="CBS"/>
    <property type="match status" value="2"/>
</dbReference>
<dbReference type="EMBL" id="BLXZ01000001">
    <property type="protein sequence ID" value="GFO66893.1"/>
    <property type="molecule type" value="Genomic_DNA"/>
</dbReference>
<accession>A0A6V8N5J5</accession>
<dbReference type="RefSeq" id="WP_183359416.1">
    <property type="nucleotide sequence ID" value="NZ_BLXZ01000001.1"/>
</dbReference>
<dbReference type="PANTHER" id="PTHR43080">
    <property type="entry name" value="CBS DOMAIN-CONTAINING PROTEIN CBSX3, MITOCHONDRIAL"/>
    <property type="match status" value="1"/>
</dbReference>
<organism evidence="4 5">
    <name type="scientific">Geomonas limicola</name>
    <dbReference type="NCBI Taxonomy" id="2740186"/>
    <lineage>
        <taxon>Bacteria</taxon>
        <taxon>Pseudomonadati</taxon>
        <taxon>Thermodesulfobacteriota</taxon>
        <taxon>Desulfuromonadia</taxon>
        <taxon>Geobacterales</taxon>
        <taxon>Geobacteraceae</taxon>
        <taxon>Geomonas</taxon>
    </lineage>
</organism>
<name>A0A6V8N5J5_9BACT</name>
<evidence type="ECO:0000313" key="5">
    <source>
        <dbReference type="Proteomes" id="UP000587586"/>
    </source>
</evidence>
<comment type="caution">
    <text evidence="4">The sequence shown here is derived from an EMBL/GenBank/DDBJ whole genome shotgun (WGS) entry which is preliminary data.</text>
</comment>
<reference evidence="5" key="1">
    <citation type="submission" date="2020-06" db="EMBL/GenBank/DDBJ databases">
        <title>Draft genomic sequecing of Geomonas sp. Red745.</title>
        <authorList>
            <person name="Itoh H."/>
            <person name="Xu Z.X."/>
            <person name="Ushijima N."/>
            <person name="Masuda Y."/>
            <person name="Shiratori Y."/>
            <person name="Senoo K."/>
        </authorList>
    </citation>
    <scope>NUCLEOTIDE SEQUENCE [LARGE SCALE GENOMIC DNA]</scope>
    <source>
        <strain evidence="5">Red745</strain>
    </source>
</reference>
<evidence type="ECO:0000256" key="1">
    <source>
        <dbReference type="ARBA" id="ARBA00023122"/>
    </source>
</evidence>
<dbReference type="Pfam" id="PF00571">
    <property type="entry name" value="CBS"/>
    <property type="match status" value="2"/>
</dbReference>
<feature type="domain" description="CBS" evidence="3">
    <location>
        <begin position="95"/>
        <end position="150"/>
    </location>
</feature>
<dbReference type="SUPFAM" id="SSF54631">
    <property type="entry name" value="CBS-domain pair"/>
    <property type="match status" value="1"/>
</dbReference>
<proteinExistence type="predicted"/>
<gene>
    <name evidence="4" type="ORF">GMLC_04720</name>
</gene>
<dbReference type="PANTHER" id="PTHR43080:SF26">
    <property type="entry name" value="REGULATORY PROTEIN"/>
    <property type="match status" value="1"/>
</dbReference>
<keyword evidence="5" id="KW-1185">Reference proteome</keyword>